<keyword evidence="2 3" id="KW-0081">Bacteriolytic enzyme</keyword>
<keyword evidence="3" id="KW-0378">Hydrolase</keyword>
<evidence type="ECO:0000256" key="3">
    <source>
        <dbReference type="RuleBase" id="RU003788"/>
    </source>
</evidence>
<dbReference type="InterPro" id="IPR023346">
    <property type="entry name" value="Lysozyme-like_dom_sf"/>
</dbReference>
<dbReference type="InterPro" id="IPR002196">
    <property type="entry name" value="Glyco_hydro_24"/>
</dbReference>
<dbReference type="InterPro" id="IPR023347">
    <property type="entry name" value="Lysozyme_dom_sf"/>
</dbReference>
<dbReference type="Pfam" id="PF00959">
    <property type="entry name" value="Phage_lysozyme"/>
    <property type="match status" value="1"/>
</dbReference>
<evidence type="ECO:0000313" key="5">
    <source>
        <dbReference type="Proteomes" id="UP000202282"/>
    </source>
</evidence>
<dbReference type="InterPro" id="IPR051018">
    <property type="entry name" value="Bacteriophage_GH24"/>
</dbReference>
<dbReference type="RefSeq" id="YP_009168400.1">
    <property type="nucleotide sequence ID" value="NC_027988.2"/>
</dbReference>
<evidence type="ECO:0000256" key="2">
    <source>
        <dbReference type="ARBA" id="ARBA00022638"/>
    </source>
</evidence>
<dbReference type="SUPFAM" id="SSF53955">
    <property type="entry name" value="Lysozyme-like"/>
    <property type="match status" value="1"/>
</dbReference>
<sequence length="182" mass="20079">MELKSRAVKWIMGAGFAAASTIIMVNEGYKETSYKDGAGVWTICYGETKGVTKGMRKTKEQCTAQLKESMETHSKALEGLPDSTPDVVALGSLDFAYNAGVSGFNNSQIKSYLLKSDYTNAGKAVLSWRYITITQNGKKVKFDCSTKGNKLCWGLWKRRLVQADMIGNKISVEEALRRLNAL</sequence>
<dbReference type="Gene3D" id="1.10.530.40">
    <property type="match status" value="1"/>
</dbReference>
<dbReference type="EC" id="3.2.1.17" evidence="3"/>
<dbReference type="PANTHER" id="PTHR38107:SF3">
    <property type="entry name" value="LYSOZYME RRRD-RELATED"/>
    <property type="match status" value="1"/>
</dbReference>
<protein>
    <recommendedName>
        <fullName evidence="3">Lysozyme</fullName>
        <ecNumber evidence="3">3.2.1.17</ecNumber>
    </recommendedName>
</protein>
<dbReference type="PANTHER" id="PTHR38107">
    <property type="match status" value="1"/>
</dbReference>
<keyword evidence="3" id="KW-0326">Glycosidase</keyword>
<reference evidence="4 5" key="1">
    <citation type="journal article" date="2015" name="Genome Announc.">
        <title>Complete Genome Sequence of Citrobacter Phage CVT22 Isolated from the Gut of the Formosan Subterranean Termite, Coptotermes formosanus Shiraki.</title>
        <authorList>
            <person name="Tikhe C.V."/>
            <person name="Martin T.M."/>
            <person name="Gissendanner C.R."/>
            <person name="Husseneder C."/>
        </authorList>
    </citation>
    <scope>NUCLEOTIDE SEQUENCE [LARGE SCALE GENOMIC DNA]</scope>
</reference>
<dbReference type="GeneID" id="26040343"/>
<dbReference type="GO" id="GO:0003796">
    <property type="term" value="F:lysozyme activity"/>
    <property type="evidence" value="ECO:0007669"/>
    <property type="project" value="UniProtKB-EC"/>
</dbReference>
<dbReference type="Proteomes" id="UP000202282">
    <property type="component" value="Segment"/>
</dbReference>
<dbReference type="OrthoDB" id="18172at10239"/>
<evidence type="ECO:0000313" key="4">
    <source>
        <dbReference type="EMBL" id="AJT60722.1"/>
    </source>
</evidence>
<keyword evidence="1 3" id="KW-0929">Antimicrobial</keyword>
<dbReference type="GO" id="GO:0031640">
    <property type="term" value="P:killing of cells of another organism"/>
    <property type="evidence" value="ECO:0007669"/>
    <property type="project" value="UniProtKB-KW"/>
</dbReference>
<keyword evidence="5" id="KW-1185">Reference proteome</keyword>
<dbReference type="GO" id="GO:0016998">
    <property type="term" value="P:cell wall macromolecule catabolic process"/>
    <property type="evidence" value="ECO:0007669"/>
    <property type="project" value="InterPro"/>
</dbReference>
<comment type="similarity">
    <text evidence="3">Belongs to the glycosyl hydrolase 24 family.</text>
</comment>
<dbReference type="GO" id="GO:0042742">
    <property type="term" value="P:defense response to bacterium"/>
    <property type="evidence" value="ECO:0007669"/>
    <property type="project" value="UniProtKB-KW"/>
</dbReference>
<evidence type="ECO:0000256" key="1">
    <source>
        <dbReference type="ARBA" id="ARBA00022529"/>
    </source>
</evidence>
<comment type="catalytic activity">
    <reaction evidence="3">
        <text>Hydrolysis of (1-&gt;4)-beta-linkages between N-acetylmuramic acid and N-acetyl-D-glucosamine residues in a peptidoglycan and between N-acetyl-D-glucosamine residues in chitodextrins.</text>
        <dbReference type="EC" id="3.2.1.17"/>
    </reaction>
</comment>
<name>A0A0R6CKQ4_9CAUD</name>
<dbReference type="GO" id="GO:0009253">
    <property type="term" value="P:peptidoglycan catabolic process"/>
    <property type="evidence" value="ECO:0007669"/>
    <property type="project" value="InterPro"/>
</dbReference>
<organism evidence="4 5">
    <name type="scientific">Citrobacter phage CVT22</name>
    <dbReference type="NCBI Taxonomy" id="1622234"/>
    <lineage>
        <taxon>Viruses</taxon>
        <taxon>Duplodnaviria</taxon>
        <taxon>Heunggongvirae</taxon>
        <taxon>Uroviricota</taxon>
        <taxon>Caudoviricetes</taxon>
        <taxon>Zobellviridae</taxon>
        <taxon>Citrovirus</taxon>
        <taxon>Citrovirus coptotermitis</taxon>
    </lineage>
</organism>
<dbReference type="KEGG" id="vg:26040343"/>
<dbReference type="EMBL" id="KP774835">
    <property type="protein sequence ID" value="AJT60722.1"/>
    <property type="molecule type" value="Genomic_DNA"/>
</dbReference>
<proteinExistence type="inferred from homology"/>
<accession>A0A0R6CKQ4</accession>